<comment type="caution">
    <text evidence="2">The sequence shown here is derived from an EMBL/GenBank/DDBJ whole genome shotgun (WGS) entry which is preliminary data.</text>
</comment>
<reference evidence="2" key="1">
    <citation type="submission" date="2023-08" db="EMBL/GenBank/DDBJ databases">
        <title>Reference Genome Resource for the Citrus Pathogen Phytophthora citrophthora.</title>
        <authorList>
            <person name="Moller H."/>
            <person name="Coetzee B."/>
            <person name="Rose L.J."/>
            <person name="Van Niekerk J.M."/>
        </authorList>
    </citation>
    <scope>NUCLEOTIDE SEQUENCE</scope>
    <source>
        <strain evidence="2">STE-U-9442</strain>
    </source>
</reference>
<dbReference type="Proteomes" id="UP001259832">
    <property type="component" value="Unassembled WGS sequence"/>
</dbReference>
<protein>
    <submittedName>
        <fullName evidence="2">Uncharacterized protein</fullName>
    </submittedName>
</protein>
<name>A0AAD9GKJ5_9STRA</name>
<accession>A0AAD9GKJ5</accession>
<gene>
    <name evidence="2" type="ORF">P3T76_008422</name>
</gene>
<evidence type="ECO:0000313" key="3">
    <source>
        <dbReference type="Proteomes" id="UP001259832"/>
    </source>
</evidence>
<organism evidence="2 3">
    <name type="scientific">Phytophthora citrophthora</name>
    <dbReference type="NCBI Taxonomy" id="4793"/>
    <lineage>
        <taxon>Eukaryota</taxon>
        <taxon>Sar</taxon>
        <taxon>Stramenopiles</taxon>
        <taxon>Oomycota</taxon>
        <taxon>Peronosporomycetes</taxon>
        <taxon>Peronosporales</taxon>
        <taxon>Peronosporaceae</taxon>
        <taxon>Phytophthora</taxon>
    </lineage>
</organism>
<dbReference type="EMBL" id="JASMQC010000015">
    <property type="protein sequence ID" value="KAK1940099.1"/>
    <property type="molecule type" value="Genomic_DNA"/>
</dbReference>
<evidence type="ECO:0000256" key="1">
    <source>
        <dbReference type="SAM" id="MobiDB-lite"/>
    </source>
</evidence>
<dbReference type="AlphaFoldDB" id="A0AAD9GKJ5"/>
<feature type="region of interest" description="Disordered" evidence="1">
    <location>
        <begin position="33"/>
        <end position="56"/>
    </location>
</feature>
<proteinExistence type="predicted"/>
<keyword evidence="3" id="KW-1185">Reference proteome</keyword>
<evidence type="ECO:0000313" key="2">
    <source>
        <dbReference type="EMBL" id="KAK1940099.1"/>
    </source>
</evidence>
<feature type="compositionally biased region" description="Basic and acidic residues" evidence="1">
    <location>
        <begin position="45"/>
        <end position="56"/>
    </location>
</feature>
<sequence length="109" mass="12255">MDDRMAMTLTARTTTLKGNPAATPATTLMTIAGDTRNYDNGDVDMNTRNDPGRESDVADMIGIRDEHTDDLKNEVVDTNDERRTLKIWSCQALHRHQELPCPRGWIALI</sequence>